<keyword evidence="11" id="KW-1185">Reference proteome</keyword>
<feature type="transmembrane region" description="Helical" evidence="8">
    <location>
        <begin position="131"/>
        <end position="148"/>
    </location>
</feature>
<protein>
    <recommendedName>
        <fullName evidence="9">NADH:quinone oxidoreductase/Mrp antiporter transmembrane domain-containing protein</fullName>
    </recommendedName>
</protein>
<feature type="transmembrane region" description="Helical" evidence="8">
    <location>
        <begin position="160"/>
        <end position="184"/>
    </location>
</feature>
<name>A0A432VR41_9GAMM</name>
<evidence type="ECO:0000256" key="4">
    <source>
        <dbReference type="ARBA" id="ARBA00022692"/>
    </source>
</evidence>
<gene>
    <name evidence="10" type="ORF">CWE06_10760</name>
</gene>
<evidence type="ECO:0000256" key="5">
    <source>
        <dbReference type="ARBA" id="ARBA00022989"/>
    </source>
</evidence>
<dbReference type="PANTHER" id="PTHR42703:SF1">
    <property type="entry name" value="NA(+)_H(+) ANTIPORTER SUBUNIT D1"/>
    <property type="match status" value="1"/>
</dbReference>
<reference evidence="10 11" key="1">
    <citation type="journal article" date="2011" name="Front. Microbiol.">
        <title>Genomic signatures of strain selection and enhancement in Bacillus atrophaeus var. globigii, a historical biowarfare simulant.</title>
        <authorList>
            <person name="Gibbons H.S."/>
            <person name="Broomall S.M."/>
            <person name="McNew L.A."/>
            <person name="Daligault H."/>
            <person name="Chapman C."/>
            <person name="Bruce D."/>
            <person name="Karavis M."/>
            <person name="Krepps M."/>
            <person name="McGregor P.A."/>
            <person name="Hong C."/>
            <person name="Park K.H."/>
            <person name="Akmal A."/>
            <person name="Feldman A."/>
            <person name="Lin J.S."/>
            <person name="Chang W.E."/>
            <person name="Higgs B.W."/>
            <person name="Demirev P."/>
            <person name="Lindquist J."/>
            <person name="Liem A."/>
            <person name="Fochler E."/>
            <person name="Read T.D."/>
            <person name="Tapia R."/>
            <person name="Johnson S."/>
            <person name="Bishop-Lilly K.A."/>
            <person name="Detter C."/>
            <person name="Han C."/>
            <person name="Sozhamannan S."/>
            <person name="Rosenzweig C.N."/>
            <person name="Skowronski E.W."/>
        </authorList>
    </citation>
    <scope>NUCLEOTIDE SEQUENCE [LARGE SCALE GENOMIC DNA]</scope>
    <source>
        <strain evidence="10 11">AK5</strain>
    </source>
</reference>
<evidence type="ECO:0000256" key="7">
    <source>
        <dbReference type="RuleBase" id="RU000320"/>
    </source>
</evidence>
<organism evidence="10 11">
    <name type="scientific">Aliidiomarina haloalkalitolerans</name>
    <dbReference type="NCBI Taxonomy" id="859059"/>
    <lineage>
        <taxon>Bacteria</taxon>
        <taxon>Pseudomonadati</taxon>
        <taxon>Pseudomonadota</taxon>
        <taxon>Gammaproteobacteria</taxon>
        <taxon>Alteromonadales</taxon>
        <taxon>Idiomarinaceae</taxon>
        <taxon>Aliidiomarina</taxon>
    </lineage>
</organism>
<evidence type="ECO:0000256" key="1">
    <source>
        <dbReference type="ARBA" id="ARBA00004651"/>
    </source>
</evidence>
<feature type="transmembrane region" description="Helical" evidence="8">
    <location>
        <begin position="73"/>
        <end position="93"/>
    </location>
</feature>
<keyword evidence="4 7" id="KW-0812">Transmembrane</keyword>
<dbReference type="RefSeq" id="WP_126793990.1">
    <property type="nucleotide sequence ID" value="NZ_PIPI01000008.1"/>
</dbReference>
<feature type="transmembrane region" description="Helical" evidence="8">
    <location>
        <begin position="302"/>
        <end position="322"/>
    </location>
</feature>
<comment type="similarity">
    <text evidence="2">Belongs to the CPA3 antiporters (TC 2.A.63) subunit D family.</text>
</comment>
<evidence type="ECO:0000313" key="10">
    <source>
        <dbReference type="EMBL" id="RUO18715.1"/>
    </source>
</evidence>
<dbReference type="PANTHER" id="PTHR42703">
    <property type="entry name" value="NADH DEHYDROGENASE"/>
    <property type="match status" value="1"/>
</dbReference>
<feature type="transmembrane region" description="Helical" evidence="8">
    <location>
        <begin position="362"/>
        <end position="383"/>
    </location>
</feature>
<dbReference type="EMBL" id="PIPI01000008">
    <property type="protein sequence ID" value="RUO18715.1"/>
    <property type="molecule type" value="Genomic_DNA"/>
</dbReference>
<evidence type="ECO:0000259" key="9">
    <source>
        <dbReference type="Pfam" id="PF00361"/>
    </source>
</evidence>
<evidence type="ECO:0000256" key="2">
    <source>
        <dbReference type="ARBA" id="ARBA00005346"/>
    </source>
</evidence>
<proteinExistence type="inferred from homology"/>
<feature type="transmembrane region" description="Helical" evidence="8">
    <location>
        <begin position="403"/>
        <end position="425"/>
    </location>
</feature>
<feature type="transmembrane region" description="Helical" evidence="8">
    <location>
        <begin position="204"/>
        <end position="228"/>
    </location>
</feature>
<dbReference type="OrthoDB" id="9768329at2"/>
<dbReference type="Proteomes" id="UP000288212">
    <property type="component" value="Unassembled WGS sequence"/>
</dbReference>
<sequence length="431" mass="45143">MLLTIFFAFLGACTVTEQNARRRLWLLIAAPIPIGIITLMSMISELIPSSALHIESASIFLGLDWSLKPQLAPLLLMTAALWSFAGIFAARDFSPAAKTKAKPHAARFLRCWLLTLTGNLGLLVANDIASFYLFFALMTFAAYGLVIHDETPSALKAGKVYIIMAVIGEAFLLAGLISAAASVGSEHTPLLQELPQGIVSSDHGLSIATALFIGFGVKAGLAGVHWWLPLAHPVAPTPASAVLSGAMIKAGLVGWLLTLPIGNLSEPQANIAPLASAAILLGLIGAWGAGVVGVFSGKAKTVLAYSSISQMGMLTLMLGVALRYPDSAALVLAAMVIFASHHGVNKGLLFLGVAWRKAASGVGLTVVAVVLTVAALNLIGVPWSSGAYAKDLFKAVLADLPVGILYAAFSYGALATTALMLRYAYLLWQKR</sequence>
<keyword evidence="5 8" id="KW-1133">Transmembrane helix</keyword>
<feature type="transmembrane region" description="Helical" evidence="8">
    <location>
        <begin position="24"/>
        <end position="43"/>
    </location>
</feature>
<feature type="transmembrane region" description="Helical" evidence="8">
    <location>
        <begin position="271"/>
        <end position="295"/>
    </location>
</feature>
<comment type="caution">
    <text evidence="10">The sequence shown here is derived from an EMBL/GenBank/DDBJ whole genome shotgun (WGS) entry which is preliminary data.</text>
</comment>
<feature type="transmembrane region" description="Helical" evidence="8">
    <location>
        <begin position="240"/>
        <end position="259"/>
    </location>
</feature>
<comment type="subcellular location">
    <subcellularLocation>
        <location evidence="1">Cell membrane</location>
        <topology evidence="1">Multi-pass membrane protein</topology>
    </subcellularLocation>
    <subcellularLocation>
        <location evidence="7">Membrane</location>
        <topology evidence="7">Multi-pass membrane protein</topology>
    </subcellularLocation>
</comment>
<dbReference type="AlphaFoldDB" id="A0A432VR41"/>
<accession>A0A432VR41</accession>
<keyword evidence="3" id="KW-1003">Cell membrane</keyword>
<evidence type="ECO:0000313" key="11">
    <source>
        <dbReference type="Proteomes" id="UP000288212"/>
    </source>
</evidence>
<feature type="domain" description="NADH:quinone oxidoreductase/Mrp antiporter transmembrane" evidence="9">
    <location>
        <begin position="125"/>
        <end position="398"/>
    </location>
</feature>
<feature type="transmembrane region" description="Helical" evidence="8">
    <location>
        <begin position="328"/>
        <end position="355"/>
    </location>
</feature>
<keyword evidence="6 8" id="KW-0472">Membrane</keyword>
<dbReference type="Pfam" id="PF00361">
    <property type="entry name" value="Proton_antipo_M"/>
    <property type="match status" value="1"/>
</dbReference>
<dbReference type="InterPro" id="IPR050586">
    <property type="entry name" value="CPA3_Na-H_Antiporter_D"/>
</dbReference>
<dbReference type="GO" id="GO:0005886">
    <property type="term" value="C:plasma membrane"/>
    <property type="evidence" value="ECO:0007669"/>
    <property type="project" value="UniProtKB-SubCell"/>
</dbReference>
<evidence type="ECO:0000256" key="8">
    <source>
        <dbReference type="SAM" id="Phobius"/>
    </source>
</evidence>
<evidence type="ECO:0000256" key="6">
    <source>
        <dbReference type="ARBA" id="ARBA00023136"/>
    </source>
</evidence>
<feature type="transmembrane region" description="Helical" evidence="8">
    <location>
        <begin position="105"/>
        <end position="125"/>
    </location>
</feature>
<dbReference type="InterPro" id="IPR001750">
    <property type="entry name" value="ND/Mrp_TM"/>
</dbReference>
<evidence type="ECO:0000256" key="3">
    <source>
        <dbReference type="ARBA" id="ARBA00022475"/>
    </source>
</evidence>